<protein>
    <submittedName>
        <fullName evidence="3">SUF system NifU family Fe-S cluster assembly protein</fullName>
    </submittedName>
</protein>
<organism evidence="3 4">
    <name type="scientific">Pseudomonas frederiksbergensis</name>
    <dbReference type="NCBI Taxonomy" id="104087"/>
    <lineage>
        <taxon>Bacteria</taxon>
        <taxon>Pseudomonadati</taxon>
        <taxon>Pseudomonadota</taxon>
        <taxon>Gammaproteobacteria</taxon>
        <taxon>Pseudomonadales</taxon>
        <taxon>Pseudomonadaceae</taxon>
        <taxon>Pseudomonas</taxon>
    </lineage>
</organism>
<gene>
    <name evidence="3" type="ORF">BLL42_26515</name>
</gene>
<dbReference type="Proteomes" id="UP000182567">
    <property type="component" value="Chromosome"/>
</dbReference>
<dbReference type="GeneID" id="46911847"/>
<dbReference type="FunFam" id="3.90.1010.10:FF:000002">
    <property type="entry name" value="Iron-sulfur cluster assembly scaffold protein NifU"/>
    <property type="match status" value="1"/>
</dbReference>
<comment type="similarity">
    <text evidence="1">Belongs to the NifU family.</text>
</comment>
<evidence type="ECO:0000313" key="4">
    <source>
        <dbReference type="Proteomes" id="UP000182567"/>
    </source>
</evidence>
<dbReference type="NCBIfam" id="TIGR01994">
    <property type="entry name" value="SUF_scaf_2"/>
    <property type="match status" value="1"/>
</dbReference>
<dbReference type="Gene3D" id="3.90.1010.10">
    <property type="match status" value="1"/>
</dbReference>
<dbReference type="PANTHER" id="PTHR10093">
    <property type="entry name" value="IRON-SULFUR CLUSTER ASSEMBLY ENZYME NIFU HOMOLOG"/>
    <property type="match status" value="1"/>
</dbReference>
<dbReference type="GO" id="GO:0016226">
    <property type="term" value="P:iron-sulfur cluster assembly"/>
    <property type="evidence" value="ECO:0007669"/>
    <property type="project" value="InterPro"/>
</dbReference>
<dbReference type="AlphaFoldDB" id="A0A1J0ET36"/>
<evidence type="ECO:0000256" key="1">
    <source>
        <dbReference type="ARBA" id="ARBA00006420"/>
    </source>
</evidence>
<accession>A0A1J0ET36</accession>
<dbReference type="GO" id="GO:0005506">
    <property type="term" value="F:iron ion binding"/>
    <property type="evidence" value="ECO:0007669"/>
    <property type="project" value="InterPro"/>
</dbReference>
<feature type="domain" description="NIF system FeS cluster assembly NifU N-terminal" evidence="2">
    <location>
        <begin position="10"/>
        <end position="130"/>
    </location>
</feature>
<dbReference type="EMBL" id="CP017886">
    <property type="protein sequence ID" value="APC19079.1"/>
    <property type="molecule type" value="Genomic_DNA"/>
</dbReference>
<evidence type="ECO:0000313" key="3">
    <source>
        <dbReference type="EMBL" id="APC19079.1"/>
    </source>
</evidence>
<dbReference type="GO" id="GO:0051536">
    <property type="term" value="F:iron-sulfur cluster binding"/>
    <property type="evidence" value="ECO:0007669"/>
    <property type="project" value="InterPro"/>
</dbReference>
<dbReference type="SUPFAM" id="SSF82649">
    <property type="entry name" value="SufE/NifU"/>
    <property type="match status" value="1"/>
</dbReference>
<dbReference type="CDD" id="cd06664">
    <property type="entry name" value="IscU_like"/>
    <property type="match status" value="1"/>
</dbReference>
<name>A0A1J0ET36_9PSED</name>
<reference evidence="4" key="1">
    <citation type="submission" date="2016-10" db="EMBL/GenBank/DDBJ databases">
        <title>Pseudomonas frederiksbergensis ERGS4:02 complete genome.</title>
        <authorList>
            <person name="Kumar R."/>
            <person name="Acharya V."/>
            <person name="Singh D."/>
        </authorList>
    </citation>
    <scope>NUCLEOTIDE SEQUENCE [LARGE SCALE GENOMIC DNA]</scope>
    <source>
        <strain evidence="4">ERGS4:02</strain>
    </source>
</reference>
<sequence length="152" mass="16734">MSHDELRDLYQDVVIDHGKRPRNFRQIEDATCMAEGFNPLCGDQLRIYLKLADGVIEDISFQGAGCAISQASASLMTLAVKGKKPEEAQALFVRVHTLLTEGPNAQVTPVELGKLAVLSGVWEFPVRIKCATLAWYTLRSALEGDRSQVSTE</sequence>
<dbReference type="RefSeq" id="WP_071555617.1">
    <property type="nucleotide sequence ID" value="NZ_CP017886.1"/>
</dbReference>
<evidence type="ECO:0000259" key="2">
    <source>
        <dbReference type="Pfam" id="PF01592"/>
    </source>
</evidence>
<dbReference type="InterPro" id="IPR002871">
    <property type="entry name" value="NIF_FeS_clus_asmbl_NifU_N"/>
</dbReference>
<dbReference type="OrthoDB" id="9804157at2"/>
<dbReference type="Pfam" id="PF01592">
    <property type="entry name" value="NifU_N"/>
    <property type="match status" value="1"/>
</dbReference>
<proteinExistence type="inferred from homology"/>